<dbReference type="GO" id="GO:0030897">
    <property type="term" value="C:HOPS complex"/>
    <property type="evidence" value="ECO:0007669"/>
    <property type="project" value="TreeGrafter"/>
</dbReference>
<dbReference type="PANTHER" id="PTHR12616">
    <property type="entry name" value="VACUOLAR PROTEIN SORTING VPS41"/>
    <property type="match status" value="1"/>
</dbReference>
<feature type="domain" description="Vps41 beta-propeller" evidence="1">
    <location>
        <begin position="7"/>
        <end position="169"/>
    </location>
</feature>
<sequence length="189" mass="21200">MLFIFQILHSAEGPIHAVKWRTNLIAWANDTGVKVYDSANNQRITFIERPQGSPFPEILFPHLVWQDDSLLVIGWGTSVKIALIRANQNKTTSGPYRHIMSNMNKVDIVASFQTGYYVSGVAPAGDNLVVLAYIPGEEDREKEFSNSVPLRQVVLIYRVPTMDDLNQDKLAGGRVDFLGLLKERESDIA</sequence>
<evidence type="ECO:0000313" key="3">
    <source>
        <dbReference type="Proteomes" id="UP000077755"/>
    </source>
</evidence>
<evidence type="ECO:0000313" key="2">
    <source>
        <dbReference type="EMBL" id="WOG86551.1"/>
    </source>
</evidence>
<accession>A0AAF1ANE6</accession>
<dbReference type="GO" id="GO:0034058">
    <property type="term" value="P:endosomal vesicle fusion"/>
    <property type="evidence" value="ECO:0007669"/>
    <property type="project" value="TreeGrafter"/>
</dbReference>
<dbReference type="GO" id="GO:0005770">
    <property type="term" value="C:late endosome"/>
    <property type="evidence" value="ECO:0007669"/>
    <property type="project" value="TreeGrafter"/>
</dbReference>
<organism evidence="2 3">
    <name type="scientific">Daucus carota subsp. sativus</name>
    <name type="common">Carrot</name>
    <dbReference type="NCBI Taxonomy" id="79200"/>
    <lineage>
        <taxon>Eukaryota</taxon>
        <taxon>Viridiplantae</taxon>
        <taxon>Streptophyta</taxon>
        <taxon>Embryophyta</taxon>
        <taxon>Tracheophyta</taxon>
        <taxon>Spermatophyta</taxon>
        <taxon>Magnoliopsida</taxon>
        <taxon>eudicotyledons</taxon>
        <taxon>Gunneridae</taxon>
        <taxon>Pentapetalae</taxon>
        <taxon>asterids</taxon>
        <taxon>campanulids</taxon>
        <taxon>Apiales</taxon>
        <taxon>Apiaceae</taxon>
        <taxon>Apioideae</taxon>
        <taxon>Scandiceae</taxon>
        <taxon>Daucinae</taxon>
        <taxon>Daucus</taxon>
        <taxon>Daucus sect. Daucus</taxon>
    </lineage>
</organism>
<dbReference type="Proteomes" id="UP000077755">
    <property type="component" value="Chromosome 2"/>
</dbReference>
<dbReference type="GO" id="GO:0016236">
    <property type="term" value="P:macroautophagy"/>
    <property type="evidence" value="ECO:0007669"/>
    <property type="project" value="TreeGrafter"/>
</dbReference>
<keyword evidence="3" id="KW-1185">Reference proteome</keyword>
<protein>
    <recommendedName>
        <fullName evidence="1">Vps41 beta-propeller domain-containing protein</fullName>
    </recommendedName>
</protein>
<dbReference type="GO" id="GO:0009267">
    <property type="term" value="P:cellular response to starvation"/>
    <property type="evidence" value="ECO:0007669"/>
    <property type="project" value="TreeGrafter"/>
</dbReference>
<proteinExistence type="predicted"/>
<name>A0AAF1ANE6_DAUCS</name>
<dbReference type="Pfam" id="PF23411">
    <property type="entry name" value="Beta-prop_Vps41"/>
    <property type="match status" value="1"/>
</dbReference>
<dbReference type="InterPro" id="IPR057780">
    <property type="entry name" value="Beta-prop_Vps41"/>
</dbReference>
<dbReference type="PANTHER" id="PTHR12616:SF1">
    <property type="entry name" value="VACUOLAR PROTEIN SORTING-ASSOCIATED PROTEIN 41 HOMOLOG"/>
    <property type="match status" value="1"/>
</dbReference>
<reference evidence="2" key="2">
    <citation type="submission" date="2022-03" db="EMBL/GenBank/DDBJ databases">
        <title>Draft title - Genomic analysis of global carrot germplasm unveils the trajectory of domestication and the origin of high carotenoid orange carrot.</title>
        <authorList>
            <person name="Iorizzo M."/>
            <person name="Ellison S."/>
            <person name="Senalik D."/>
            <person name="Macko-Podgorni A."/>
            <person name="Grzebelus D."/>
            <person name="Bostan H."/>
            <person name="Rolling W."/>
            <person name="Curaba J."/>
            <person name="Simon P."/>
        </authorList>
    </citation>
    <scope>NUCLEOTIDE SEQUENCE</scope>
    <source>
        <tissue evidence="2">Leaf</tissue>
    </source>
</reference>
<dbReference type="GO" id="GO:0006623">
    <property type="term" value="P:protein targeting to vacuole"/>
    <property type="evidence" value="ECO:0007669"/>
    <property type="project" value="InterPro"/>
</dbReference>
<reference evidence="2" key="1">
    <citation type="journal article" date="2016" name="Nat. Genet.">
        <title>A high-quality carrot genome assembly provides new insights into carotenoid accumulation and asterid genome evolution.</title>
        <authorList>
            <person name="Iorizzo M."/>
            <person name="Ellison S."/>
            <person name="Senalik D."/>
            <person name="Zeng P."/>
            <person name="Satapoomin P."/>
            <person name="Huang J."/>
            <person name="Bowman M."/>
            <person name="Iovene M."/>
            <person name="Sanseverino W."/>
            <person name="Cavagnaro P."/>
            <person name="Yildiz M."/>
            <person name="Macko-Podgorni A."/>
            <person name="Moranska E."/>
            <person name="Grzebelus E."/>
            <person name="Grzebelus D."/>
            <person name="Ashrafi H."/>
            <person name="Zheng Z."/>
            <person name="Cheng S."/>
            <person name="Spooner D."/>
            <person name="Van Deynze A."/>
            <person name="Simon P."/>
        </authorList>
    </citation>
    <scope>NUCLEOTIDE SEQUENCE</scope>
    <source>
        <tissue evidence="2">Leaf</tissue>
    </source>
</reference>
<dbReference type="SUPFAM" id="SSF101908">
    <property type="entry name" value="Putative isomerase YbhE"/>
    <property type="match status" value="1"/>
</dbReference>
<gene>
    <name evidence="2" type="ORF">DCAR_0205763</name>
</gene>
<dbReference type="EMBL" id="CP093344">
    <property type="protein sequence ID" value="WOG86551.1"/>
    <property type="molecule type" value="Genomic_DNA"/>
</dbReference>
<dbReference type="AlphaFoldDB" id="A0AAF1ANE6"/>
<dbReference type="InterPro" id="IPR045111">
    <property type="entry name" value="Vps41/Vps8"/>
</dbReference>
<evidence type="ECO:0000259" key="1">
    <source>
        <dbReference type="Pfam" id="PF23411"/>
    </source>
</evidence>